<accession>A0A841E0D6</accession>
<reference evidence="1 2" key="1">
    <citation type="submission" date="2020-08" db="EMBL/GenBank/DDBJ databases">
        <title>Sequencing the genomes of 1000 actinobacteria strains.</title>
        <authorList>
            <person name="Klenk H.-P."/>
        </authorList>
    </citation>
    <scope>NUCLEOTIDE SEQUENCE [LARGE SCALE GENOMIC DNA]</scope>
    <source>
        <strain evidence="1 2">DSM 17294</strain>
    </source>
</reference>
<dbReference type="AlphaFoldDB" id="A0A841E0D6"/>
<protein>
    <submittedName>
        <fullName evidence="1">Uncharacterized protein</fullName>
    </submittedName>
</protein>
<keyword evidence="2" id="KW-1185">Reference proteome</keyword>
<sequence length="243" mass="27135">MSAIQALDPFLKDGQDRFYRSGFLPQPVVRLTGQRDDRGELRDGFLTSFVNVSHIQPIKHHDEFADVINLWLSVLSRLGMHARHITICGHLTVWQRDQVRGTTPRFKHLDMTLGDVNLLWNVDQPQRMAVDLGSGLERLAWTRSRSNWKDLVFGPFANAAPPATLDAIRTATLLLGHGIRPGPRGAAGTTRRIINTVSAPLGLDPTVRFSHSYWQRLSPLALEWPAIASAIEDERIRGGAARA</sequence>
<proteinExistence type="predicted"/>
<dbReference type="Proteomes" id="UP000558997">
    <property type="component" value="Unassembled WGS sequence"/>
</dbReference>
<organism evidence="1 2">
    <name type="scientific">Kribbella solani</name>
    <dbReference type="NCBI Taxonomy" id="236067"/>
    <lineage>
        <taxon>Bacteria</taxon>
        <taxon>Bacillati</taxon>
        <taxon>Actinomycetota</taxon>
        <taxon>Actinomycetes</taxon>
        <taxon>Propionibacteriales</taxon>
        <taxon>Kribbellaceae</taxon>
        <taxon>Kribbella</taxon>
    </lineage>
</organism>
<name>A0A841E0D6_9ACTN</name>
<comment type="caution">
    <text evidence="1">The sequence shown here is derived from an EMBL/GenBank/DDBJ whole genome shotgun (WGS) entry which is preliminary data.</text>
</comment>
<evidence type="ECO:0000313" key="1">
    <source>
        <dbReference type="EMBL" id="MBB5982460.1"/>
    </source>
</evidence>
<dbReference type="RefSeq" id="WP_202887616.1">
    <property type="nucleotide sequence ID" value="NZ_BAAAVN010000026.1"/>
</dbReference>
<gene>
    <name evidence="1" type="ORF">HDA44_005801</name>
</gene>
<evidence type="ECO:0000313" key="2">
    <source>
        <dbReference type="Proteomes" id="UP000558997"/>
    </source>
</evidence>
<dbReference type="EMBL" id="JACHNF010000001">
    <property type="protein sequence ID" value="MBB5982460.1"/>
    <property type="molecule type" value="Genomic_DNA"/>
</dbReference>